<dbReference type="EMBL" id="JAMKFB020000020">
    <property type="protein sequence ID" value="KAL0163854.1"/>
    <property type="molecule type" value="Genomic_DNA"/>
</dbReference>
<dbReference type="AlphaFoldDB" id="A0ABD0NPW2"/>
<feature type="domain" description="Integrase zinc-binding" evidence="1">
    <location>
        <begin position="27"/>
        <end position="78"/>
    </location>
</feature>
<gene>
    <name evidence="2" type="ORF">M9458_039607</name>
</gene>
<dbReference type="Gene3D" id="1.10.340.70">
    <property type="match status" value="1"/>
</dbReference>
<dbReference type="Proteomes" id="UP001529510">
    <property type="component" value="Unassembled WGS sequence"/>
</dbReference>
<accession>A0ABD0NPW2</accession>
<comment type="caution">
    <text evidence="2">The sequence shown here is derived from an EMBL/GenBank/DDBJ whole genome shotgun (WGS) entry which is preliminary data.</text>
</comment>
<dbReference type="InterPro" id="IPR041588">
    <property type="entry name" value="Integrase_H2C2"/>
</dbReference>
<feature type="non-terminal residue" evidence="2">
    <location>
        <position position="1"/>
    </location>
</feature>
<protein>
    <recommendedName>
        <fullName evidence="1">Integrase zinc-binding domain-containing protein</fullName>
    </recommendedName>
</protein>
<keyword evidence="3" id="KW-1185">Reference proteome</keyword>
<evidence type="ECO:0000313" key="2">
    <source>
        <dbReference type="EMBL" id="KAL0163854.1"/>
    </source>
</evidence>
<organism evidence="2 3">
    <name type="scientific">Cirrhinus mrigala</name>
    <name type="common">Mrigala</name>
    <dbReference type="NCBI Taxonomy" id="683832"/>
    <lineage>
        <taxon>Eukaryota</taxon>
        <taxon>Metazoa</taxon>
        <taxon>Chordata</taxon>
        <taxon>Craniata</taxon>
        <taxon>Vertebrata</taxon>
        <taxon>Euteleostomi</taxon>
        <taxon>Actinopterygii</taxon>
        <taxon>Neopterygii</taxon>
        <taxon>Teleostei</taxon>
        <taxon>Ostariophysi</taxon>
        <taxon>Cypriniformes</taxon>
        <taxon>Cyprinidae</taxon>
        <taxon>Labeoninae</taxon>
        <taxon>Labeonini</taxon>
        <taxon>Cirrhinus</taxon>
    </lineage>
</organism>
<proteinExistence type="predicted"/>
<evidence type="ECO:0000259" key="1">
    <source>
        <dbReference type="Pfam" id="PF17921"/>
    </source>
</evidence>
<sequence length="103" mass="11599">RKSQGTLQGPETVETMGQIEAVGWHTIPEVLRGIHDEAGHQGQGRALSLARQRFSWVELESDTRDYVRRCQRCVVCKTPEPEGRAPLESIRTVSPLELVCINF</sequence>
<name>A0ABD0NPW2_CIRMR</name>
<dbReference type="Pfam" id="PF17921">
    <property type="entry name" value="Integrase_H2C2"/>
    <property type="match status" value="1"/>
</dbReference>
<reference evidence="2 3" key="1">
    <citation type="submission" date="2024-05" db="EMBL/GenBank/DDBJ databases">
        <title>Genome sequencing and assembly of Indian major carp, Cirrhinus mrigala (Hamilton, 1822).</title>
        <authorList>
            <person name="Mohindra V."/>
            <person name="Chowdhury L.M."/>
            <person name="Lal K."/>
            <person name="Jena J.K."/>
        </authorList>
    </citation>
    <scope>NUCLEOTIDE SEQUENCE [LARGE SCALE GENOMIC DNA]</scope>
    <source>
        <strain evidence="2">CM1030</strain>
        <tissue evidence="2">Blood</tissue>
    </source>
</reference>
<feature type="non-terminal residue" evidence="2">
    <location>
        <position position="103"/>
    </location>
</feature>
<evidence type="ECO:0000313" key="3">
    <source>
        <dbReference type="Proteomes" id="UP001529510"/>
    </source>
</evidence>